<keyword evidence="4" id="KW-1003">Cell membrane</keyword>
<name>D1W1X1_9BACT</name>
<feature type="transmembrane region" description="Helical" evidence="8">
    <location>
        <begin position="199"/>
        <end position="218"/>
    </location>
</feature>
<comment type="similarity">
    <text evidence="2">Belongs to the nucleobase:cation symporter-2 (NCS2) (TC 2.A.40) family.</text>
</comment>
<feature type="transmembrane region" description="Helical" evidence="8">
    <location>
        <begin position="383"/>
        <end position="401"/>
    </location>
</feature>
<dbReference type="PROSITE" id="PS01116">
    <property type="entry name" value="XANTH_URACIL_PERMASE"/>
    <property type="match status" value="1"/>
</dbReference>
<evidence type="ECO:0000256" key="1">
    <source>
        <dbReference type="ARBA" id="ARBA00004651"/>
    </source>
</evidence>
<dbReference type="AlphaFoldDB" id="D1W1X1"/>
<dbReference type="Pfam" id="PF00860">
    <property type="entry name" value="Xan_ur_permease"/>
    <property type="match status" value="1"/>
</dbReference>
<dbReference type="NCBIfam" id="NF037981">
    <property type="entry name" value="NCS2_1"/>
    <property type="match status" value="1"/>
</dbReference>
<keyword evidence="6 8" id="KW-1133">Transmembrane helix</keyword>
<keyword evidence="7 8" id="KW-0472">Membrane</keyword>
<evidence type="ECO:0000256" key="7">
    <source>
        <dbReference type="ARBA" id="ARBA00023136"/>
    </source>
</evidence>
<evidence type="ECO:0000256" key="5">
    <source>
        <dbReference type="ARBA" id="ARBA00022692"/>
    </source>
</evidence>
<feature type="transmembrane region" description="Helical" evidence="8">
    <location>
        <begin position="164"/>
        <end position="184"/>
    </location>
</feature>
<feature type="transmembrane region" description="Helical" evidence="8">
    <location>
        <begin position="134"/>
        <end position="152"/>
    </location>
</feature>
<evidence type="ECO:0000256" key="6">
    <source>
        <dbReference type="ARBA" id="ARBA00022989"/>
    </source>
</evidence>
<dbReference type="InterPro" id="IPR006042">
    <property type="entry name" value="Xan_ur_permease"/>
</dbReference>
<dbReference type="InterPro" id="IPR017588">
    <property type="entry name" value="UacT-like"/>
</dbReference>
<dbReference type="NCBIfam" id="TIGR00801">
    <property type="entry name" value="ncs2"/>
    <property type="match status" value="1"/>
</dbReference>
<feature type="transmembrane region" description="Helical" evidence="8">
    <location>
        <begin position="102"/>
        <end position="122"/>
    </location>
</feature>
<evidence type="ECO:0000256" key="2">
    <source>
        <dbReference type="ARBA" id="ARBA00008821"/>
    </source>
</evidence>
<dbReference type="NCBIfam" id="TIGR03173">
    <property type="entry name" value="pbuX"/>
    <property type="match status" value="1"/>
</dbReference>
<feature type="transmembrane region" description="Helical" evidence="8">
    <location>
        <begin position="443"/>
        <end position="463"/>
    </location>
</feature>
<dbReference type="EMBL" id="ADEF01000066">
    <property type="protein sequence ID" value="EFA96655.1"/>
    <property type="molecule type" value="Genomic_DNA"/>
</dbReference>
<feature type="transmembrane region" description="Helical" evidence="8">
    <location>
        <begin position="355"/>
        <end position="377"/>
    </location>
</feature>
<evidence type="ECO:0000313" key="10">
    <source>
        <dbReference type="Proteomes" id="UP000004001"/>
    </source>
</evidence>
<organism evidence="9 10">
    <name type="scientific">Hoylesella timonensis CRIS 5C-B1</name>
    <dbReference type="NCBI Taxonomy" id="679189"/>
    <lineage>
        <taxon>Bacteria</taxon>
        <taxon>Pseudomonadati</taxon>
        <taxon>Bacteroidota</taxon>
        <taxon>Bacteroidia</taxon>
        <taxon>Bacteroidales</taxon>
        <taxon>Prevotellaceae</taxon>
        <taxon>Hoylesella</taxon>
    </lineage>
</organism>
<feature type="transmembrane region" description="Helical" evidence="8">
    <location>
        <begin position="40"/>
        <end position="61"/>
    </location>
</feature>
<comment type="subcellular location">
    <subcellularLocation>
        <location evidence="1">Cell membrane</location>
        <topology evidence="1">Multi-pass membrane protein</topology>
    </subcellularLocation>
</comment>
<proteinExistence type="inferred from homology"/>
<gene>
    <name evidence="9" type="primary">pbuX</name>
    <name evidence="9" type="ORF">HMPREF9019_0406</name>
</gene>
<dbReference type="eggNOG" id="COG2233">
    <property type="taxonomic scope" value="Bacteria"/>
</dbReference>
<evidence type="ECO:0000256" key="4">
    <source>
        <dbReference type="ARBA" id="ARBA00022475"/>
    </source>
</evidence>
<dbReference type="GO" id="GO:0005886">
    <property type="term" value="C:plasma membrane"/>
    <property type="evidence" value="ECO:0007669"/>
    <property type="project" value="UniProtKB-SubCell"/>
</dbReference>
<keyword evidence="3" id="KW-0813">Transport</keyword>
<feature type="transmembrane region" description="Helical" evidence="8">
    <location>
        <begin position="265"/>
        <end position="285"/>
    </location>
</feature>
<feature type="transmembrane region" description="Helical" evidence="8">
    <location>
        <begin position="73"/>
        <end position="90"/>
    </location>
</feature>
<dbReference type="PANTHER" id="PTHR42810">
    <property type="entry name" value="PURINE PERMEASE C1399.01C-RELATED"/>
    <property type="match status" value="1"/>
</dbReference>
<comment type="caution">
    <text evidence="9">The sequence shown here is derived from an EMBL/GenBank/DDBJ whole genome shotgun (WGS) entry which is preliminary data.</text>
</comment>
<accession>D1W1X1</accession>
<keyword evidence="10" id="KW-1185">Reference proteome</keyword>
<dbReference type="InterPro" id="IPR006043">
    <property type="entry name" value="NCS2"/>
</dbReference>
<evidence type="ECO:0000313" key="9">
    <source>
        <dbReference type="EMBL" id="EFA96655.1"/>
    </source>
</evidence>
<dbReference type="Proteomes" id="UP000004001">
    <property type="component" value="Unassembled WGS sequence"/>
</dbReference>
<dbReference type="PANTHER" id="PTHR42810:SF2">
    <property type="entry name" value="PURINE PERMEASE C1399.01C-RELATED"/>
    <property type="match status" value="1"/>
</dbReference>
<feature type="transmembrane region" description="Helical" evidence="8">
    <location>
        <begin position="225"/>
        <end position="245"/>
    </location>
</feature>
<evidence type="ECO:0000256" key="8">
    <source>
        <dbReference type="SAM" id="Phobius"/>
    </source>
</evidence>
<dbReference type="GO" id="GO:0042907">
    <property type="term" value="F:xanthine transmembrane transporter activity"/>
    <property type="evidence" value="ECO:0007669"/>
    <property type="project" value="TreeGrafter"/>
</dbReference>
<reference evidence="9 10" key="1">
    <citation type="submission" date="2009-12" db="EMBL/GenBank/DDBJ databases">
        <title>Genome Sequence of Prevotella timonensis CRIS 5C-B1.</title>
        <authorList>
            <person name="Durkin A.S."/>
            <person name="Madupu R."/>
            <person name="Torralba M."/>
            <person name="Methe B."/>
            <person name="Sutton G."/>
            <person name="Strausberg R.L."/>
            <person name="Nelson K.E."/>
        </authorList>
    </citation>
    <scope>NUCLEOTIDE SEQUENCE [LARGE SCALE GENOMIC DNA]</scope>
    <source>
        <strain evidence="9 10">CRIS 5C-B1</strain>
    </source>
</reference>
<evidence type="ECO:0000256" key="3">
    <source>
        <dbReference type="ARBA" id="ARBA00022448"/>
    </source>
</evidence>
<protein>
    <submittedName>
        <fullName evidence="9">Xanthine permease</fullName>
    </submittedName>
</protein>
<keyword evidence="5 8" id="KW-0812">Transmembrane</keyword>
<sequence>MINSQHQRQMTTSTKPQEPILHHQTDLIYGLHDKPQLREALFAALQHLLAIFVAIITPPLIISNALSFDLHTTGFLVSMSLFVSGVATFIQCHRIGPIGTGLLCIQGTSFSFIGPIIGAGMLGMIGGKIDTELALAYIFTACMFASVVEMFVSRILKYTQKIITPLVSGIVVTLIGMSLIKAGINACGGGAAAEANGTFGSLMNLGLAALVLFAIIFFNRSSNKILRMSSIVLGLAIGCVVAYFLDMIPLDATQDYGGFNIPIPFKYGFRFDISAIISLGLVYLITAIEAYGDITANSLISGEPIQGRTFEKRAAGGILADGFNSMVAAIFNSFPNSIFAQNNGMIQLTGIASRYVGYYIAGALILLGLFPAVGIVFSLIPAPVLGGATLLMFGTVAAAGIKIIAATKINRKAVLVMAISFSLGLSVEMVPDILNQMPETIRNIFSSGITTGGLAAILTNSLIHIKD</sequence>